<dbReference type="InParanoid" id="A0A3N4KM36"/>
<dbReference type="EMBL" id="ML119134">
    <property type="protein sequence ID" value="RPB11634.1"/>
    <property type="molecule type" value="Genomic_DNA"/>
</dbReference>
<organism evidence="1 2">
    <name type="scientific">Morchella conica CCBAS932</name>
    <dbReference type="NCBI Taxonomy" id="1392247"/>
    <lineage>
        <taxon>Eukaryota</taxon>
        <taxon>Fungi</taxon>
        <taxon>Dikarya</taxon>
        <taxon>Ascomycota</taxon>
        <taxon>Pezizomycotina</taxon>
        <taxon>Pezizomycetes</taxon>
        <taxon>Pezizales</taxon>
        <taxon>Morchellaceae</taxon>
        <taxon>Morchella</taxon>
    </lineage>
</organism>
<sequence>MRRPALEVWIPSSWDRDSLHHDIMDICMKKYWHNLVLYACSSTFSKRKPLRLVIRHWETEGLVPNASSRAYYTAMGPLPERAQRNESHCWALKAGNMTWDRGCERLYWIPAIFCRSSTASLSCLCGLIRLSGLTNRSAINIYRVLRWVIWLLGLNY</sequence>
<accession>A0A3N4KM36</accession>
<evidence type="ECO:0000313" key="2">
    <source>
        <dbReference type="Proteomes" id="UP000277580"/>
    </source>
</evidence>
<reference evidence="1 2" key="1">
    <citation type="journal article" date="2018" name="Nat. Ecol. Evol.">
        <title>Pezizomycetes genomes reveal the molecular basis of ectomycorrhizal truffle lifestyle.</title>
        <authorList>
            <person name="Murat C."/>
            <person name="Payen T."/>
            <person name="Noel B."/>
            <person name="Kuo A."/>
            <person name="Morin E."/>
            <person name="Chen J."/>
            <person name="Kohler A."/>
            <person name="Krizsan K."/>
            <person name="Balestrini R."/>
            <person name="Da Silva C."/>
            <person name="Montanini B."/>
            <person name="Hainaut M."/>
            <person name="Levati E."/>
            <person name="Barry K.W."/>
            <person name="Belfiori B."/>
            <person name="Cichocki N."/>
            <person name="Clum A."/>
            <person name="Dockter R.B."/>
            <person name="Fauchery L."/>
            <person name="Guy J."/>
            <person name="Iotti M."/>
            <person name="Le Tacon F."/>
            <person name="Lindquist E.A."/>
            <person name="Lipzen A."/>
            <person name="Malagnac F."/>
            <person name="Mello A."/>
            <person name="Molinier V."/>
            <person name="Miyauchi S."/>
            <person name="Poulain J."/>
            <person name="Riccioni C."/>
            <person name="Rubini A."/>
            <person name="Sitrit Y."/>
            <person name="Splivallo R."/>
            <person name="Traeger S."/>
            <person name="Wang M."/>
            <person name="Zifcakova L."/>
            <person name="Wipf D."/>
            <person name="Zambonelli A."/>
            <person name="Paolocci F."/>
            <person name="Nowrousian M."/>
            <person name="Ottonello S."/>
            <person name="Baldrian P."/>
            <person name="Spatafora J.W."/>
            <person name="Henrissat B."/>
            <person name="Nagy L.G."/>
            <person name="Aury J.M."/>
            <person name="Wincker P."/>
            <person name="Grigoriev I.V."/>
            <person name="Bonfante P."/>
            <person name="Martin F.M."/>
        </authorList>
    </citation>
    <scope>NUCLEOTIDE SEQUENCE [LARGE SCALE GENOMIC DNA]</scope>
    <source>
        <strain evidence="1 2">CCBAS932</strain>
    </source>
</reference>
<name>A0A3N4KM36_9PEZI</name>
<evidence type="ECO:0000313" key="1">
    <source>
        <dbReference type="EMBL" id="RPB11634.1"/>
    </source>
</evidence>
<dbReference type="Proteomes" id="UP000277580">
    <property type="component" value="Unassembled WGS sequence"/>
</dbReference>
<gene>
    <name evidence="1" type="ORF">P167DRAFT_210559</name>
</gene>
<keyword evidence="2" id="KW-1185">Reference proteome</keyword>
<dbReference type="AlphaFoldDB" id="A0A3N4KM36"/>
<protein>
    <submittedName>
        <fullName evidence="1">Uncharacterized protein</fullName>
    </submittedName>
</protein>
<proteinExistence type="predicted"/>